<feature type="domain" description="Polymerase/histidinol phosphatase N-terminal" evidence="1">
    <location>
        <begin position="20"/>
        <end position="87"/>
    </location>
</feature>
<dbReference type="PANTHER" id="PTHR42924:SF3">
    <property type="entry name" value="POLYMERASE_HISTIDINOL PHOSPHATASE N-TERMINAL DOMAIN-CONTAINING PROTEIN"/>
    <property type="match status" value="1"/>
</dbReference>
<evidence type="ECO:0000259" key="1">
    <source>
        <dbReference type="SMART" id="SM00481"/>
    </source>
</evidence>
<sequence>MYLPYHHHKKSFSEGRWITIDLHIHSTYSGGIFNPSQILEFSSQRLFDAIGISDHNEILGALEALQIYKNETGYPEVIVSQEVSAGEHFHLLIIGSNYAWPKTDRDELLERIIAHRQNGGAVILAHPWTIPIDTWASGYLETMLEFNLLDGVEMFNFSIVDLTCEELSIFSEIWNKWFAASHLGIYGGSDFHHFRKGQLIGTGKTFLKVMEPGPKGIIDAIHQRRAVASLSSYQEVDLDWLGKGYRFLYGFDPWVAEIMELNKFLNHHIQSYYQNDRLMKSFLLKMLASGHFQALYELLF</sequence>
<dbReference type="AlphaFoldDB" id="A0A4R1QZ63"/>
<dbReference type="Proteomes" id="UP000295008">
    <property type="component" value="Unassembled WGS sequence"/>
</dbReference>
<dbReference type="InterPro" id="IPR003141">
    <property type="entry name" value="Pol/His_phosphatase_N"/>
</dbReference>
<evidence type="ECO:0000313" key="3">
    <source>
        <dbReference type="Proteomes" id="UP000295008"/>
    </source>
</evidence>
<dbReference type="OrthoDB" id="9801679at2"/>
<dbReference type="SUPFAM" id="SSF89550">
    <property type="entry name" value="PHP domain-like"/>
    <property type="match status" value="1"/>
</dbReference>
<gene>
    <name evidence="2" type="ORF">EDC14_10437</name>
</gene>
<comment type="caution">
    <text evidence="2">The sequence shown here is derived from an EMBL/GenBank/DDBJ whole genome shotgun (WGS) entry which is preliminary data.</text>
</comment>
<dbReference type="InterPro" id="IPR052018">
    <property type="entry name" value="PHP_domain"/>
</dbReference>
<protein>
    <submittedName>
        <fullName evidence="2">PHP domain-containing protein</fullName>
    </submittedName>
</protein>
<dbReference type="PANTHER" id="PTHR42924">
    <property type="entry name" value="EXONUCLEASE"/>
    <property type="match status" value="1"/>
</dbReference>
<name>A0A4R1QZ63_HYDET</name>
<dbReference type="GO" id="GO:0035312">
    <property type="term" value="F:5'-3' DNA exonuclease activity"/>
    <property type="evidence" value="ECO:0007669"/>
    <property type="project" value="TreeGrafter"/>
</dbReference>
<keyword evidence="3" id="KW-1185">Reference proteome</keyword>
<reference evidence="2 3" key="1">
    <citation type="submission" date="2019-03" db="EMBL/GenBank/DDBJ databases">
        <title>Genomic Encyclopedia of Type Strains, Phase IV (KMG-IV): sequencing the most valuable type-strain genomes for metagenomic binning, comparative biology and taxonomic classification.</title>
        <authorList>
            <person name="Goeker M."/>
        </authorList>
    </citation>
    <scope>NUCLEOTIDE SEQUENCE [LARGE SCALE GENOMIC DNA]</scope>
    <source>
        <strain evidence="2 3">LX-B</strain>
    </source>
</reference>
<dbReference type="EMBL" id="SLUN01000043">
    <property type="protein sequence ID" value="TCL58271.1"/>
    <property type="molecule type" value="Genomic_DNA"/>
</dbReference>
<dbReference type="InterPro" id="IPR016195">
    <property type="entry name" value="Pol/histidinol_Pase-like"/>
</dbReference>
<accession>A0A4R1QZ63</accession>
<dbReference type="RefSeq" id="WP_132016881.1">
    <property type="nucleotide sequence ID" value="NZ_SLUN01000043.1"/>
</dbReference>
<organism evidence="2 3">
    <name type="scientific">Hydrogenispora ethanolica</name>
    <dbReference type="NCBI Taxonomy" id="1082276"/>
    <lineage>
        <taxon>Bacteria</taxon>
        <taxon>Bacillati</taxon>
        <taxon>Bacillota</taxon>
        <taxon>Hydrogenispora</taxon>
    </lineage>
</organism>
<dbReference type="SMART" id="SM00481">
    <property type="entry name" value="POLIIIAc"/>
    <property type="match status" value="1"/>
</dbReference>
<evidence type="ECO:0000313" key="2">
    <source>
        <dbReference type="EMBL" id="TCL58271.1"/>
    </source>
</evidence>
<dbReference type="GO" id="GO:0004534">
    <property type="term" value="F:5'-3' RNA exonuclease activity"/>
    <property type="evidence" value="ECO:0007669"/>
    <property type="project" value="TreeGrafter"/>
</dbReference>
<dbReference type="Gene3D" id="3.20.20.140">
    <property type="entry name" value="Metal-dependent hydrolases"/>
    <property type="match status" value="1"/>
</dbReference>
<proteinExistence type="predicted"/>